<dbReference type="InterPro" id="IPR040688">
    <property type="entry name" value="SLATT_2"/>
</dbReference>
<keyword evidence="1" id="KW-0472">Membrane</keyword>
<dbReference type="Proteomes" id="UP000292459">
    <property type="component" value="Unassembled WGS sequence"/>
</dbReference>
<name>A0A4Q7E268_9CYAN</name>
<evidence type="ECO:0000256" key="1">
    <source>
        <dbReference type="SAM" id="Phobius"/>
    </source>
</evidence>
<gene>
    <name evidence="3" type="ORF">DYY88_20185</name>
</gene>
<evidence type="ECO:0000259" key="2">
    <source>
        <dbReference type="Pfam" id="PF18183"/>
    </source>
</evidence>
<feature type="transmembrane region" description="Helical" evidence="1">
    <location>
        <begin position="59"/>
        <end position="78"/>
    </location>
</feature>
<proteinExistence type="predicted"/>
<evidence type="ECO:0000313" key="3">
    <source>
        <dbReference type="EMBL" id="RZM75625.1"/>
    </source>
</evidence>
<keyword evidence="1" id="KW-0812">Transmembrane</keyword>
<feature type="transmembrane region" description="Helical" evidence="1">
    <location>
        <begin position="90"/>
        <end position="109"/>
    </location>
</feature>
<evidence type="ECO:0000313" key="4">
    <source>
        <dbReference type="Proteomes" id="UP000292459"/>
    </source>
</evidence>
<reference evidence="3 4" key="1">
    <citation type="submission" date="2018-11" db="EMBL/GenBank/DDBJ databases">
        <title>Whole genome sequencing of an environmental sample.</title>
        <authorList>
            <person name="Sarangi A.N."/>
            <person name="Singh D."/>
            <person name="Tripathy S."/>
        </authorList>
    </citation>
    <scope>NUCLEOTIDE SEQUENCE [LARGE SCALE GENOMIC DNA]</scope>
    <source>
        <strain evidence="3 4">Lakshadweep</strain>
    </source>
</reference>
<feature type="domain" description="SMODS and SLOG-associating 2TM effector" evidence="2">
    <location>
        <begin position="8"/>
        <end position="188"/>
    </location>
</feature>
<accession>A0A4Q7E268</accession>
<dbReference type="EMBL" id="QVFV01000007">
    <property type="protein sequence ID" value="RZM75625.1"/>
    <property type="molecule type" value="Genomic_DNA"/>
</dbReference>
<keyword evidence="1" id="KW-1133">Transmembrane helix</keyword>
<dbReference type="NCBIfam" id="NF033633">
    <property type="entry name" value="SLATT_2"/>
    <property type="match status" value="1"/>
</dbReference>
<keyword evidence="4" id="KW-1185">Reference proteome</keyword>
<dbReference type="AlphaFoldDB" id="A0A4Q7E268"/>
<dbReference type="OrthoDB" id="9813435at2"/>
<dbReference type="RefSeq" id="WP_052288443.1">
    <property type="nucleotide sequence ID" value="NZ_QVFV01000007.1"/>
</dbReference>
<dbReference type="Pfam" id="PF18183">
    <property type="entry name" value="SLATT_2"/>
    <property type="match status" value="1"/>
</dbReference>
<organism evidence="3 4">
    <name type="scientific">Leptolyngbya iicbica LK</name>
    <dbReference type="NCBI Taxonomy" id="2294035"/>
    <lineage>
        <taxon>Bacteria</taxon>
        <taxon>Bacillati</taxon>
        <taxon>Cyanobacteriota</taxon>
        <taxon>Cyanophyceae</taxon>
        <taxon>Leptolyngbyales</taxon>
        <taxon>Leptolyngbyaceae</taxon>
        <taxon>Leptolyngbya group</taxon>
        <taxon>Leptolyngbya</taxon>
        <taxon>Leptolyngbya iicbica</taxon>
    </lineage>
</organism>
<protein>
    <submittedName>
        <fullName evidence="3">SLATT domain-containing protein</fullName>
    </submittedName>
</protein>
<sequence>MGAAKKTDLIPQGFPKNLDWHTEQRWDSLVQLYEFVVQECGNAIHWYYSSKRAKSRMGYFLRAGSILAIAVAGVIPIIGEIYERSDGSPLLSPAWATVALALAALFVALDRFGGYTSGWVRYVRTAQRLTLLQADFRLNWEDYRFRCPQLTAEETREGILLCLTFLRNVNLEIQNETNAWAQEFQQALLEVDNLSKKPNSELS</sequence>
<comment type="caution">
    <text evidence="3">The sequence shown here is derived from an EMBL/GenBank/DDBJ whole genome shotgun (WGS) entry which is preliminary data.</text>
</comment>
<dbReference type="NCBIfam" id="NF033634">
    <property type="entry name" value="SLATT_1"/>
    <property type="match status" value="1"/>
</dbReference>